<dbReference type="InterPro" id="IPR020864">
    <property type="entry name" value="MACPF"/>
</dbReference>
<dbReference type="Pfam" id="PF16977">
    <property type="entry name" value="ApeC"/>
    <property type="match status" value="1"/>
</dbReference>
<dbReference type="OMA" id="MRIPITW"/>
<dbReference type="Proteomes" id="UP000887568">
    <property type="component" value="Unplaced"/>
</dbReference>
<feature type="domain" description="MACPF" evidence="2">
    <location>
        <begin position="37"/>
        <end position="356"/>
    </location>
</feature>
<dbReference type="PANTHER" id="PTHR19324:SF33">
    <property type="entry name" value="MUCIN-5AC"/>
    <property type="match status" value="1"/>
</dbReference>
<proteinExistence type="predicted"/>
<dbReference type="Pfam" id="PF01823">
    <property type="entry name" value="MACPF"/>
    <property type="match status" value="1"/>
</dbReference>
<evidence type="ECO:0000313" key="3">
    <source>
        <dbReference type="EnsemblMetazoa" id="XP_038057967.1"/>
    </source>
</evidence>
<keyword evidence="4" id="KW-1185">Reference proteome</keyword>
<dbReference type="OrthoDB" id="5954510at2759"/>
<evidence type="ECO:0000259" key="2">
    <source>
        <dbReference type="PROSITE" id="PS51412"/>
    </source>
</evidence>
<dbReference type="RefSeq" id="XP_038057967.1">
    <property type="nucleotide sequence ID" value="XM_038202039.1"/>
</dbReference>
<dbReference type="InterPro" id="IPR031569">
    <property type="entry name" value="ApeC"/>
</dbReference>
<dbReference type="AlphaFoldDB" id="A0A914A2A6"/>
<dbReference type="PANTHER" id="PTHR19324">
    <property type="entry name" value="PERFORIN-LIKE PROTEIN 1"/>
    <property type="match status" value="1"/>
</dbReference>
<dbReference type="PROSITE" id="PS51412">
    <property type="entry name" value="MACPF_2"/>
    <property type="match status" value="1"/>
</dbReference>
<feature type="signal peptide" evidence="1">
    <location>
        <begin position="1"/>
        <end position="18"/>
    </location>
</feature>
<reference evidence="3" key="1">
    <citation type="submission" date="2022-11" db="UniProtKB">
        <authorList>
            <consortium name="EnsemblMetazoa"/>
        </authorList>
    </citation>
    <scope>IDENTIFICATION</scope>
</reference>
<accession>A0A914A2A6</accession>
<evidence type="ECO:0000256" key="1">
    <source>
        <dbReference type="SAM" id="SignalP"/>
    </source>
</evidence>
<dbReference type="GeneID" id="119729473"/>
<evidence type="ECO:0000313" key="4">
    <source>
        <dbReference type="Proteomes" id="UP000887568"/>
    </source>
</evidence>
<dbReference type="EnsemblMetazoa" id="XM_038202039.1">
    <property type="protein sequence ID" value="XP_038057967.1"/>
    <property type="gene ID" value="LOC119729473"/>
</dbReference>
<name>A0A914A2A6_PATMI</name>
<sequence length="590" mass="65933">MHLGILLMFCMAIGGLLAADVPAKKNDESEVLNLDKYELFLAELAQFVPAVTFIGIGYDLLRANPDGGEIDNAGVDPGLKVTSRVLAYTFNDGNTSPSGIPIPDQIEFVPRQSCVQKSQKRMYTGGNSYQNKFSKSVTSTSGISIPGIFQSAFSKSDRFSEVEEGAFNYGKVYYEINENCNYGEARYLLSLAYDAQFPLRNSFVVDSCKLPIAYSAQEYHDLIEKYGTHIVVKVHVGTREVTRYSEDTSDVVKYASTTVGDSISSSTGLTIKGVSLSAGLEMDQEKFTSSGQSEGAFTRQDYHFTLGSETSPEPILVDLFELHRVYHTDFWTLRDEYVQTYTSCTDDWMDNLAQIQANMQNALTDHPQWINSKVPIDPVMRIPITWPEGTYALPGATDGSCPHAAGFLFQKGFLRQYGRPNVQPNPPEASKWPGGILPPHKDNWKHNFCSKTVAVADTYRWGWPQGKYCIFQKGACPAGMVGGGRLFFDYRTSPGWNNKFGELPDRPGYKLAFCCKTDGDHWTPIRLPTEDPFFLLRRGGRCQEVEGMTVRELSFSFRNYNQGTAEGTVPDNDKSGDRMKLIYCYYKPNC</sequence>
<keyword evidence="1" id="KW-0732">Signal</keyword>
<protein>
    <recommendedName>
        <fullName evidence="2">MACPF domain-containing protein</fullName>
    </recommendedName>
</protein>
<organism evidence="3 4">
    <name type="scientific">Patiria miniata</name>
    <name type="common">Bat star</name>
    <name type="synonym">Asterina miniata</name>
    <dbReference type="NCBI Taxonomy" id="46514"/>
    <lineage>
        <taxon>Eukaryota</taxon>
        <taxon>Metazoa</taxon>
        <taxon>Echinodermata</taxon>
        <taxon>Eleutherozoa</taxon>
        <taxon>Asterozoa</taxon>
        <taxon>Asteroidea</taxon>
        <taxon>Valvatacea</taxon>
        <taxon>Valvatida</taxon>
        <taxon>Asterinidae</taxon>
        <taxon>Patiria</taxon>
    </lineage>
</organism>
<feature type="chain" id="PRO_5036673062" description="MACPF domain-containing protein" evidence="1">
    <location>
        <begin position="19"/>
        <end position="590"/>
    </location>
</feature>